<dbReference type="Proteomes" id="UP000216885">
    <property type="component" value="Unassembled WGS sequence"/>
</dbReference>
<proteinExistence type="predicted"/>
<organism evidence="2 3">
    <name type="scientific">Bordetella genomosp. 4</name>
    <dbReference type="NCBI Taxonomy" id="463044"/>
    <lineage>
        <taxon>Bacteria</taxon>
        <taxon>Pseudomonadati</taxon>
        <taxon>Pseudomonadota</taxon>
        <taxon>Betaproteobacteria</taxon>
        <taxon>Burkholderiales</taxon>
        <taxon>Alcaligenaceae</taxon>
        <taxon>Bordetella</taxon>
    </lineage>
</organism>
<name>A0A261TYR8_9BORD</name>
<evidence type="ECO:0000313" key="3">
    <source>
        <dbReference type="Proteomes" id="UP000216885"/>
    </source>
</evidence>
<keyword evidence="3" id="KW-1185">Reference proteome</keyword>
<gene>
    <name evidence="2" type="ORF">CAL20_16605</name>
</gene>
<sequence length="78" mass="8845">MRTYKRKELGGRPSASDDLTVSRVHAGESIANDRHQTPPWWQVKWWKKAGYGMRGGKRPSTNSISLGLTMAMHSVLFM</sequence>
<protein>
    <submittedName>
        <fullName evidence="2">Uncharacterized protein</fullName>
    </submittedName>
</protein>
<reference evidence="2 3" key="1">
    <citation type="submission" date="2017-05" db="EMBL/GenBank/DDBJ databases">
        <title>Complete and WGS of Bordetella genogroups.</title>
        <authorList>
            <person name="Spilker T."/>
            <person name="LiPuma J."/>
        </authorList>
    </citation>
    <scope>NUCLEOTIDE SEQUENCE [LARGE SCALE GENOMIC DNA]</scope>
    <source>
        <strain evidence="2 3">AU9919</strain>
    </source>
</reference>
<dbReference type="EMBL" id="NEVQ01000015">
    <property type="protein sequence ID" value="OZI54779.1"/>
    <property type="molecule type" value="Genomic_DNA"/>
</dbReference>
<evidence type="ECO:0000256" key="1">
    <source>
        <dbReference type="SAM" id="MobiDB-lite"/>
    </source>
</evidence>
<accession>A0A261TYR8</accession>
<dbReference type="AlphaFoldDB" id="A0A261TYR8"/>
<feature type="region of interest" description="Disordered" evidence="1">
    <location>
        <begin position="1"/>
        <end position="21"/>
    </location>
</feature>
<feature type="compositionally biased region" description="Basic and acidic residues" evidence="1">
    <location>
        <begin position="1"/>
        <end position="10"/>
    </location>
</feature>
<evidence type="ECO:0000313" key="2">
    <source>
        <dbReference type="EMBL" id="OZI54779.1"/>
    </source>
</evidence>
<comment type="caution">
    <text evidence="2">The sequence shown here is derived from an EMBL/GenBank/DDBJ whole genome shotgun (WGS) entry which is preliminary data.</text>
</comment>